<dbReference type="Proteomes" id="UP000463961">
    <property type="component" value="Chromosome"/>
</dbReference>
<dbReference type="OrthoDB" id="9808443at2"/>
<accession>A0A679I8A4</accession>
<dbReference type="Pfam" id="PF08843">
    <property type="entry name" value="AbiEii"/>
    <property type="match status" value="1"/>
</dbReference>
<evidence type="ECO:0000313" key="1">
    <source>
        <dbReference type="EMBL" id="BBU69084.1"/>
    </source>
</evidence>
<keyword evidence="2" id="KW-1185">Reference proteome</keyword>
<reference evidence="2" key="1">
    <citation type="submission" date="2020-01" db="EMBL/GenBank/DDBJ databases">
        <title>Phosphoaccumulans saitamaens gen. nov., sp. nov., a polyphosphate accumulating bacterium isolated from surface river water.</title>
        <authorList>
            <person name="Watanabe K."/>
            <person name="Suda W."/>
        </authorList>
    </citation>
    <scope>NUCLEOTIDE SEQUENCE [LARGE SCALE GENOMIC DNA]</scope>
    <source>
        <strain evidence="2">ICHIAU1</strain>
    </source>
</reference>
<dbReference type="EMBL" id="AP022345">
    <property type="protein sequence ID" value="BBU69084.1"/>
    <property type="molecule type" value="Genomic_DNA"/>
</dbReference>
<sequence length="279" mass="31236">MINRAASVRARLLAKAKAESQDFSLVLTRYGLERLLYRLSVSSNKDNFLLKGALLFDLWFDVPLRPTRDIDLLGFGPAEEPLVLGAFQEICQIECDDGIEFDLDTLKIEEIRKDANYSGLRISLTGYVDGARCPIQVDIGYGDAVTPAPETAEYPVMLPDTPVPILRVYPRYTVIAEKLEALIFLGMINTRLKDYFDLWVILTTTELDQNLLGEAITATLVRRKTALPASMPVGLSEEFSSDAQKIAQWNAFVKKNQLNAPSLDVVVTILRDRFAQFVS</sequence>
<gene>
    <name evidence="1" type="ORF">ICHIAU1_13670</name>
</gene>
<proteinExistence type="predicted"/>
<dbReference type="AlphaFoldDB" id="A0A679I8A4"/>
<dbReference type="RefSeq" id="WP_162050167.1">
    <property type="nucleotide sequence ID" value="NZ_AP019011.1"/>
</dbReference>
<protein>
    <submittedName>
        <fullName evidence="1">Uncharacterized protein</fullName>
    </submittedName>
</protein>
<organism evidence="1 2">
    <name type="scientific">Fluviibacter phosphoraccumulans</name>
    <dbReference type="NCBI Taxonomy" id="1751046"/>
    <lineage>
        <taxon>Bacteria</taxon>
        <taxon>Pseudomonadati</taxon>
        <taxon>Pseudomonadota</taxon>
        <taxon>Betaproteobacteria</taxon>
        <taxon>Rhodocyclales</taxon>
        <taxon>Fluviibacteraceae</taxon>
        <taxon>Fluviibacter</taxon>
    </lineage>
</organism>
<name>A0A679I8A4_9RHOO</name>
<evidence type="ECO:0000313" key="2">
    <source>
        <dbReference type="Proteomes" id="UP000463961"/>
    </source>
</evidence>
<dbReference type="InterPro" id="IPR014942">
    <property type="entry name" value="AbiEii"/>
</dbReference>